<keyword evidence="1" id="KW-1133">Transmembrane helix</keyword>
<evidence type="ECO:0000313" key="3">
    <source>
        <dbReference type="Proteomes" id="UP000319040"/>
    </source>
</evidence>
<feature type="transmembrane region" description="Helical" evidence="1">
    <location>
        <begin position="125"/>
        <end position="150"/>
    </location>
</feature>
<dbReference type="EMBL" id="FXTB01000003">
    <property type="protein sequence ID" value="SMO59511.1"/>
    <property type="molecule type" value="Genomic_DNA"/>
</dbReference>
<feature type="transmembrane region" description="Helical" evidence="1">
    <location>
        <begin position="12"/>
        <end position="28"/>
    </location>
</feature>
<organism evidence="2 3">
    <name type="scientific">Saccharicrinis carchari</name>
    <dbReference type="NCBI Taxonomy" id="1168039"/>
    <lineage>
        <taxon>Bacteria</taxon>
        <taxon>Pseudomonadati</taxon>
        <taxon>Bacteroidota</taxon>
        <taxon>Bacteroidia</taxon>
        <taxon>Marinilabiliales</taxon>
        <taxon>Marinilabiliaceae</taxon>
        <taxon>Saccharicrinis</taxon>
    </lineage>
</organism>
<dbReference type="Proteomes" id="UP000319040">
    <property type="component" value="Unassembled WGS sequence"/>
</dbReference>
<keyword evidence="1" id="KW-0812">Transmembrane</keyword>
<accession>A0A521CLA2</accession>
<sequence>MLRLLSNHGGSANLFFFVSLLYFLLWWLERQSSNNSLKLFNHIRILPLYFMLFYTMGFPGWEKIMNSAQVMGRYINLFSNSFLSKLPGGINPFIYFLGLMELSVPILLVVSLIKSEFSLKKYPFYLILAIYITIITFVMLCFGLSVILNFPGATNLVFYSIFTLGLYYYVVANLRTN</sequence>
<feature type="transmembrane region" description="Helical" evidence="1">
    <location>
        <begin position="40"/>
        <end position="61"/>
    </location>
</feature>
<feature type="transmembrane region" description="Helical" evidence="1">
    <location>
        <begin position="93"/>
        <end position="113"/>
    </location>
</feature>
<gene>
    <name evidence="2" type="ORF">SAMN06265379_103204</name>
</gene>
<evidence type="ECO:0000313" key="2">
    <source>
        <dbReference type="EMBL" id="SMO59511.1"/>
    </source>
</evidence>
<dbReference type="AlphaFoldDB" id="A0A521CLA2"/>
<protein>
    <recommendedName>
        <fullName evidence="4">DoxX protein</fullName>
    </recommendedName>
</protein>
<reference evidence="2 3" key="1">
    <citation type="submission" date="2017-05" db="EMBL/GenBank/DDBJ databases">
        <authorList>
            <person name="Varghese N."/>
            <person name="Submissions S."/>
        </authorList>
    </citation>
    <scope>NUCLEOTIDE SEQUENCE [LARGE SCALE GENOMIC DNA]</scope>
    <source>
        <strain evidence="2 3">DSM 27040</strain>
    </source>
</reference>
<name>A0A521CLA2_SACCC</name>
<evidence type="ECO:0000256" key="1">
    <source>
        <dbReference type="SAM" id="Phobius"/>
    </source>
</evidence>
<proteinExistence type="predicted"/>
<keyword evidence="1" id="KW-0472">Membrane</keyword>
<evidence type="ECO:0008006" key="4">
    <source>
        <dbReference type="Google" id="ProtNLM"/>
    </source>
</evidence>
<keyword evidence="3" id="KW-1185">Reference proteome</keyword>
<feature type="transmembrane region" description="Helical" evidence="1">
    <location>
        <begin position="156"/>
        <end position="174"/>
    </location>
</feature>